<reference evidence="1" key="1">
    <citation type="submission" date="2022-06" db="EMBL/GenBank/DDBJ databases">
        <title>The First Complete Genome of the Simian Malaria Parasite Plasmodium brasilianum.</title>
        <authorList>
            <person name="Bajic M."/>
            <person name="Ravishankar S."/>
        </authorList>
    </citation>
    <scope>NUCLEOTIDE SEQUENCE</scope>
    <source>
        <strain evidence="1">Bolivian I</strain>
    </source>
</reference>
<name>A0ACB9YB48_PLABR</name>
<protein>
    <submittedName>
        <fullName evidence="1">Uncharacterized protein</fullName>
    </submittedName>
</protein>
<keyword evidence="2" id="KW-1185">Reference proteome</keyword>
<evidence type="ECO:0000313" key="1">
    <source>
        <dbReference type="EMBL" id="KAI4838521.1"/>
    </source>
</evidence>
<gene>
    <name evidence="1" type="ORF">MKS88_003004</name>
</gene>
<organism evidence="1 2">
    <name type="scientific">Plasmodium brasilianum</name>
    <dbReference type="NCBI Taxonomy" id="5824"/>
    <lineage>
        <taxon>Eukaryota</taxon>
        <taxon>Sar</taxon>
        <taxon>Alveolata</taxon>
        <taxon>Apicomplexa</taxon>
        <taxon>Aconoidasida</taxon>
        <taxon>Haemosporida</taxon>
        <taxon>Plasmodiidae</taxon>
        <taxon>Plasmodium</taxon>
        <taxon>Plasmodium (Plasmodium)</taxon>
    </lineage>
</organism>
<dbReference type="EMBL" id="CM043777">
    <property type="protein sequence ID" value="KAI4838521.1"/>
    <property type="molecule type" value="Genomic_DNA"/>
</dbReference>
<accession>A0ACB9YB48</accession>
<dbReference type="Proteomes" id="UP001056978">
    <property type="component" value="Chromosome 9"/>
</dbReference>
<proteinExistence type="predicted"/>
<comment type="caution">
    <text evidence="1">The sequence shown here is derived from an EMBL/GenBank/DDBJ whole genome shotgun (WGS) entry which is preliminary data.</text>
</comment>
<evidence type="ECO:0000313" key="2">
    <source>
        <dbReference type="Proteomes" id="UP001056978"/>
    </source>
</evidence>
<sequence length="1644" mass="194553">MIKKILKNLSISNEERDETFSHSENILNLIEGIIIHENSYYKYVNILNELTTLCFEDPINFRKLLFAKNEKINEQKKKVHQIVDRLLIILEKYEDCRNTFIYAIAKLVFINDHHLNVRILRILCNIASNEEYKHDVYSVFEEIVATAILNTTEKGTLDNIFNGLYLLPRDIFIAGSFSSCIHRVIKLLRNSFNENILRFLSVSTLDSEVCLIAYDEGLLRILTELMNKHKDSRFDDLPIYFQDAYLIVLQLCSNCFKHCEILIREKMHINFYFKKIREIINKGSLIISKKESIYCNIIISTLNNICIFQNEILVELCNTHHFIDLLLIGIKMEKNNPYFLSASLGGLLIVLKNEEIYNNNIEYILNNTNNLKILLPFLFGQKYNNMLSSYTNSDHQVEGYLFEVVNCTLDIIAFFFQKEADKFSIKAKREFRNSDINYYLLVCLEKKNEDIIIRLLRCIYLIPFDDYKTIELHKIFYILHEKNIIVSEKWNDIYCYCINIYIKVLKNEEIERIISYYKFQETIVSILRIVNHYLLRAIVLRKKNDTVSSKRRAIEQGRNTGTTINSNNIIISSSNYYNGRSGNKVISCNNNNGSIISGSFNNNACEQEEDRDLNIITVKLLRICSRNIELRNFMRNNIVAYYFVDILSNEDILFSEMNIYYDIFIERTWCATIENIFKTLMLKNVAKNKKVCLRLLINIADIFSGYFYLFKTSSNMNIFDLCSLEDKHWDKKKIVQYYYLMNDNDRKDYKEQLYIFLKYYMTNLFTLLNIYIDKNIFAGLKKEQEENFFPGVLKYNKLRYEKKIYNLKLKEKQIKEKIATMRGGKKSYSGHHTEEDRKYNNENYNENYIEDDVEDDIRDDQNRHAPSRQLFIQMQEIIKKKRKLFLRLHNNNFKQTFDIFVVENEIGCDLEHMFEIPKIVKKKKTLKNLNNGYYKDKGKGDISALKKQKTDVAGSVMLVESGDSVEIHRGKKNKNNQVHTAHTTNYDDLQNNKRNNMINSISDTESKDNEESSSASTLADEDPNETVLDRVSAELLSFNKETMYEQRSSQFNILLFNKRGIFVNSNKGEINEAYILYSCLRVFYSIIVNNINNENYLKVKEFLLKKNVLKVLINILNQCSFYDCNVYAHFFRLYSEILKKNHTSVESMNMLIFYNIFFYYCKLLSREFIKKLVNSEYIVSDKDQYFFAELCIEWYFLALGLEEYYLIYIPDNFEENITEDKDIKLVIYLEKKYVDITRICMSKINDNFFVFGYINFEKSVSYEAYDIFIGLNKYFRDEIVSCAQYLSGADYETKVDLLQDRIIMNNLKNYMNVQNIIITSFAYQEVKQSDFYKKKNKIKGEKREDVNNMNTYEQSYESDLLSQEENYYYSDTHSATNDEKDQLSSSTQSNNEEFNVFRRNADNNKNKRKLVFFVLSKNHIYIFKLNFKQWIFLSPFIDEEKEDIHLYVESSVDSEGGEKIKKKLFTNDKIYLNNILGITVNITNNENISFARKCAVRNTIKNIYSSNNTEYTNEQVVLSENITTTIETEEGSLRDSDKGSHVRQTGQINRNGQNEMKHRHNQRYLSANKCFLKILHKYNNEDLNKVKFVNNYESIITLKYKVKQSKTKEKKIKMILFDDYTRELWKRSLALSLNIQMASSYAKI</sequence>